<dbReference type="EMBL" id="MKCS01000001">
    <property type="protein sequence ID" value="OHX12476.1"/>
    <property type="molecule type" value="Genomic_DNA"/>
</dbReference>
<dbReference type="InterPro" id="IPR037522">
    <property type="entry name" value="HD_GYP_dom"/>
</dbReference>
<evidence type="ECO:0000313" key="2">
    <source>
        <dbReference type="EMBL" id="OHX12476.1"/>
    </source>
</evidence>
<dbReference type="STRING" id="1903179.BI347_02395"/>
<protein>
    <recommendedName>
        <fullName evidence="1">HD-GYP domain-containing protein</fullName>
    </recommendedName>
</protein>
<reference evidence="2 3" key="1">
    <citation type="submission" date="2016-09" db="EMBL/GenBank/DDBJ databases">
        <title>Chromobacterium muskegensis sp. nov., an insecticidal bacterium isolated from Sphagnum bogs.</title>
        <authorList>
            <person name="Sparks M.E."/>
            <person name="Blackburn M.B."/>
            <person name="Gundersen-Rindal D.E."/>
            <person name="Mitchell A."/>
            <person name="Farrar R."/>
            <person name="Kuhar D."/>
        </authorList>
    </citation>
    <scope>NUCLEOTIDE SEQUENCE [LARGE SCALE GENOMIC DNA]</scope>
    <source>
        <strain evidence="2 3">37-2</strain>
    </source>
</reference>
<name>A0A1S1WZV8_9NEIS</name>
<comment type="caution">
    <text evidence="2">The sequence shown here is derived from an EMBL/GenBank/DDBJ whole genome shotgun (WGS) entry which is preliminary data.</text>
</comment>
<dbReference type="GO" id="GO:0008081">
    <property type="term" value="F:phosphoric diester hydrolase activity"/>
    <property type="evidence" value="ECO:0007669"/>
    <property type="project" value="UniProtKB-ARBA"/>
</dbReference>
<evidence type="ECO:0000313" key="3">
    <source>
        <dbReference type="Proteomes" id="UP000180088"/>
    </source>
</evidence>
<dbReference type="Gene3D" id="1.10.3210.10">
    <property type="entry name" value="Hypothetical protein af1432"/>
    <property type="match status" value="1"/>
</dbReference>
<dbReference type="Pfam" id="PF13487">
    <property type="entry name" value="HD_5"/>
    <property type="match status" value="1"/>
</dbReference>
<evidence type="ECO:0000259" key="1">
    <source>
        <dbReference type="PROSITE" id="PS51832"/>
    </source>
</evidence>
<dbReference type="InterPro" id="IPR003607">
    <property type="entry name" value="HD/PDEase_dom"/>
</dbReference>
<gene>
    <name evidence="2" type="ORF">BI347_02395</name>
</gene>
<sequence length="421" mass="47641">MSDHDFTTVNPHWLDHLLALRDDYRPVLIEDALDQEGRVLLPAGDMPDASWKTMLAQRRLKQPLEKLLRIDAFEPRLLLPQRSRLLLQESRFLQALLGQADECGLSIAILKLLPLKGAIAIWLAIMHQRGELDHALRVCLLSIGLARHLNLSPQEQQQVALAALLHDIGELYIDPAYLAAEHTLQPEEWRHVVNHPVLGCQLLLALGELEQPRPVALAVLQHHERLDGSGYPLSAQGDKLNPGGQVLMLADTICQLLGRQPFFPQRIDIALKILPGEFDYDIVSTLCRINRLSSKHLPPPPVNVPDLSKQVQRLLQQIGRLTQRFWAMAELDIGQSPPARKLLDGSMQRFNTIQRAISSTGAGELPHDQKDDELQRELWCVIGETRWRLRNLARQIALRIDKLHPHEQVPFMALANALMEH</sequence>
<dbReference type="PANTHER" id="PTHR43155:SF2">
    <property type="entry name" value="CYCLIC DI-GMP PHOSPHODIESTERASE PA4108"/>
    <property type="match status" value="1"/>
</dbReference>
<feature type="domain" description="HD-GYP" evidence="1">
    <location>
        <begin position="109"/>
        <end position="306"/>
    </location>
</feature>
<dbReference type="PANTHER" id="PTHR43155">
    <property type="entry name" value="CYCLIC DI-GMP PHOSPHODIESTERASE PA4108-RELATED"/>
    <property type="match status" value="1"/>
</dbReference>
<dbReference type="Proteomes" id="UP000180088">
    <property type="component" value="Unassembled WGS sequence"/>
</dbReference>
<dbReference type="CDD" id="cd00077">
    <property type="entry name" value="HDc"/>
    <property type="match status" value="1"/>
</dbReference>
<proteinExistence type="predicted"/>
<organism evidence="2 3">
    <name type="scientific">Chromobacterium sphagni</name>
    <dbReference type="NCBI Taxonomy" id="1903179"/>
    <lineage>
        <taxon>Bacteria</taxon>
        <taxon>Pseudomonadati</taxon>
        <taxon>Pseudomonadota</taxon>
        <taxon>Betaproteobacteria</taxon>
        <taxon>Neisseriales</taxon>
        <taxon>Chromobacteriaceae</taxon>
        <taxon>Chromobacterium</taxon>
    </lineage>
</organism>
<dbReference type="RefSeq" id="WP_071115215.1">
    <property type="nucleotide sequence ID" value="NZ_MKCS01000001.1"/>
</dbReference>
<dbReference type="SUPFAM" id="SSF109604">
    <property type="entry name" value="HD-domain/PDEase-like"/>
    <property type="match status" value="1"/>
</dbReference>
<dbReference type="OrthoDB" id="9780948at2"/>
<dbReference type="PROSITE" id="PS51832">
    <property type="entry name" value="HD_GYP"/>
    <property type="match status" value="1"/>
</dbReference>
<dbReference type="AlphaFoldDB" id="A0A1S1WZV8"/>
<accession>A0A1S1WZV8</accession>